<name>A0AAW5PCZ4_9BACT</name>
<feature type="compositionally biased region" description="Basic and acidic residues" evidence="1">
    <location>
        <begin position="60"/>
        <end position="74"/>
    </location>
</feature>
<evidence type="ECO:0000256" key="1">
    <source>
        <dbReference type="SAM" id="MobiDB-lite"/>
    </source>
</evidence>
<dbReference type="EMBL" id="JANTZM010000021">
    <property type="protein sequence ID" value="MCS4159264.1"/>
    <property type="molecule type" value="Genomic_DNA"/>
</dbReference>
<reference evidence="2" key="1">
    <citation type="submission" date="2022-08" db="EMBL/GenBank/DDBJ databases">
        <title>Genomic Encyclopedia of Type Strains, Phase V (KMG-V): Genome sequencing to study the core and pangenomes of soil and plant-associated prokaryotes.</title>
        <authorList>
            <person name="Whitman W."/>
        </authorList>
    </citation>
    <scope>NUCLEOTIDE SEQUENCE</scope>
    <source>
        <strain evidence="2">SP3002</strain>
    </source>
</reference>
<feature type="compositionally biased region" description="Polar residues" evidence="1">
    <location>
        <begin position="90"/>
        <end position="99"/>
    </location>
</feature>
<dbReference type="RefSeq" id="WP_251961600.1">
    <property type="nucleotide sequence ID" value="NZ_CALTSH010000031.1"/>
</dbReference>
<dbReference type="AlphaFoldDB" id="A0AAW5PCZ4"/>
<feature type="region of interest" description="Disordered" evidence="1">
    <location>
        <begin position="55"/>
        <end position="102"/>
    </location>
</feature>
<gene>
    <name evidence="2" type="ORF">GGP99_003254</name>
</gene>
<proteinExistence type="predicted"/>
<organism evidence="2 3">
    <name type="scientific">Salinibacter ruber</name>
    <dbReference type="NCBI Taxonomy" id="146919"/>
    <lineage>
        <taxon>Bacteria</taxon>
        <taxon>Pseudomonadati</taxon>
        <taxon>Rhodothermota</taxon>
        <taxon>Rhodothermia</taxon>
        <taxon>Rhodothermales</taxon>
        <taxon>Salinibacteraceae</taxon>
        <taxon>Salinibacter</taxon>
    </lineage>
</organism>
<dbReference type="Proteomes" id="UP001155110">
    <property type="component" value="Unassembled WGS sequence"/>
</dbReference>
<evidence type="ECO:0000313" key="3">
    <source>
        <dbReference type="Proteomes" id="UP001155110"/>
    </source>
</evidence>
<comment type="caution">
    <text evidence="2">The sequence shown here is derived from an EMBL/GenBank/DDBJ whole genome shotgun (WGS) entry which is preliminary data.</text>
</comment>
<feature type="compositionally biased region" description="Low complexity" evidence="1">
    <location>
        <begin position="75"/>
        <end position="89"/>
    </location>
</feature>
<accession>A0AAW5PCZ4</accession>
<evidence type="ECO:0000313" key="2">
    <source>
        <dbReference type="EMBL" id="MCS4159264.1"/>
    </source>
</evidence>
<sequence length="191" mass="20681">METLIGMSGLAALFWFGYALFKPEKAVYWHENPSRTKAFGYLLLVLFVFGSISPDSEGSVSEKTETGDKPKADAQTETTAEGESSTGTQAESSGENETSGCELKSGEYVGKYTATTPSGPEQGGVFFTLRENCAYKLTMEGDIVGDGKAKPKSKINFELENGNIVRIKDGNASMEEIGSNYRATYEMSIIE</sequence>
<protein>
    <submittedName>
        <fullName evidence="2">Uncharacterized protein</fullName>
    </submittedName>
</protein>